<dbReference type="AlphaFoldDB" id="A0A0S2K0W2"/>
<evidence type="ECO:0000256" key="6">
    <source>
        <dbReference type="PROSITE-ProRule" id="PRU01240"/>
    </source>
</evidence>
<keyword evidence="8" id="KW-0732">Signal</keyword>
<dbReference type="PANTHER" id="PTHR43806">
    <property type="entry name" value="PEPTIDASE S8"/>
    <property type="match status" value="1"/>
</dbReference>
<evidence type="ECO:0000256" key="1">
    <source>
        <dbReference type="ARBA" id="ARBA00011073"/>
    </source>
</evidence>
<dbReference type="Pfam" id="PF00082">
    <property type="entry name" value="Peptidase_S8"/>
    <property type="match status" value="2"/>
</dbReference>
<dbReference type="GO" id="GO:0006508">
    <property type="term" value="P:proteolysis"/>
    <property type="evidence" value="ECO:0007669"/>
    <property type="project" value="UniProtKB-KW"/>
</dbReference>
<keyword evidence="3 6" id="KW-0378">Hydrolase</keyword>
<feature type="active site" description="Charge relay system" evidence="5 6">
    <location>
        <position position="489"/>
    </location>
</feature>
<evidence type="ECO:0000313" key="10">
    <source>
        <dbReference type="EMBL" id="ALO41711.1"/>
    </source>
</evidence>
<feature type="active site" description="Charge relay system" evidence="5 6">
    <location>
        <position position="156"/>
    </location>
</feature>
<dbReference type="PROSITE" id="PS00138">
    <property type="entry name" value="SUBTILASE_SER"/>
    <property type="match status" value="1"/>
</dbReference>
<dbReference type="STRING" id="161398.PP2015_1195"/>
<organism evidence="10 11">
    <name type="scientific">Pseudoalteromonas phenolica</name>
    <dbReference type="NCBI Taxonomy" id="161398"/>
    <lineage>
        <taxon>Bacteria</taxon>
        <taxon>Pseudomonadati</taxon>
        <taxon>Pseudomonadota</taxon>
        <taxon>Gammaproteobacteria</taxon>
        <taxon>Alteromonadales</taxon>
        <taxon>Pseudoalteromonadaceae</taxon>
        <taxon>Pseudoalteromonas</taxon>
    </lineage>
</organism>
<feature type="domain" description="Chitin-binding type-3" evidence="9">
    <location>
        <begin position="561"/>
        <end position="607"/>
    </location>
</feature>
<proteinExistence type="inferred from homology"/>
<dbReference type="CDD" id="cd12215">
    <property type="entry name" value="ChiC_BD"/>
    <property type="match status" value="1"/>
</dbReference>
<dbReference type="PRINTS" id="PR00723">
    <property type="entry name" value="SUBTILISIN"/>
</dbReference>
<dbReference type="InterPro" id="IPR036573">
    <property type="entry name" value="CBM_sf_5/12"/>
</dbReference>
<dbReference type="GO" id="GO:0004252">
    <property type="term" value="F:serine-type endopeptidase activity"/>
    <property type="evidence" value="ECO:0007669"/>
    <property type="project" value="UniProtKB-UniRule"/>
</dbReference>
<dbReference type="InterPro" id="IPR003610">
    <property type="entry name" value="CBM5/12"/>
</dbReference>
<evidence type="ECO:0000259" key="9">
    <source>
        <dbReference type="SMART" id="SM00495"/>
    </source>
</evidence>
<dbReference type="Proteomes" id="UP000061457">
    <property type="component" value="Chromosome I"/>
</dbReference>
<dbReference type="EMBL" id="CP013187">
    <property type="protein sequence ID" value="ALO41711.1"/>
    <property type="molecule type" value="Genomic_DNA"/>
</dbReference>
<dbReference type="GO" id="GO:0005975">
    <property type="term" value="P:carbohydrate metabolic process"/>
    <property type="evidence" value="ECO:0007669"/>
    <property type="project" value="InterPro"/>
</dbReference>
<evidence type="ECO:0000256" key="5">
    <source>
        <dbReference type="PIRSR" id="PIRSR615500-1"/>
    </source>
</evidence>
<reference evidence="10 11" key="1">
    <citation type="submission" date="2015-11" db="EMBL/GenBank/DDBJ databases">
        <authorList>
            <person name="Zhang Y."/>
            <person name="Guo Z."/>
        </authorList>
    </citation>
    <scope>NUCLEOTIDE SEQUENCE [LARGE SCALE GENOMIC DNA]</scope>
    <source>
        <strain evidence="10 11">KCTC 12086</strain>
    </source>
</reference>
<dbReference type="Gene3D" id="2.10.10.20">
    <property type="entry name" value="Carbohydrate-binding module superfamily 5/12"/>
    <property type="match status" value="1"/>
</dbReference>
<feature type="active site" description="Charge relay system" evidence="5 6">
    <location>
        <position position="189"/>
    </location>
</feature>
<feature type="signal peptide" evidence="8">
    <location>
        <begin position="1"/>
        <end position="22"/>
    </location>
</feature>
<dbReference type="InterPro" id="IPR015500">
    <property type="entry name" value="Peptidase_S8_subtilisin-rel"/>
</dbReference>
<dbReference type="RefSeq" id="WP_058029426.1">
    <property type="nucleotide sequence ID" value="NZ_CP013187.1"/>
</dbReference>
<dbReference type="Gene3D" id="3.40.50.200">
    <property type="entry name" value="Peptidase S8/S53 domain"/>
    <property type="match status" value="2"/>
</dbReference>
<sequence length="612" mass="66101">MKSKFKKSLICAAILGSSVAVANTALDSNNKKADYLITYEASSLPAEYEQQIIKNITQVDKGTVGLISLTEEQASALQQISGVRVELDVERFAILPQSPSNFALEQIDSDVTVANFTNNEFENLTQREVTPYGITLTKSDLVADPANNGIKVCVIDSGIQGNHEEFAATNLSGNHSDYSDFWFNDAVDHGTHVAGTIIANRDGKGVVGVVSNGAVDTYVQKLSRTAHGANSGFRTSHILETMEVCANQGANIINMSLGGSRSSDTERDVVDRLTNRGVLIVAAAGNHGSTATDGDDSYLFPASYKNVMSVASVDQNTEISTFSAVNDQVEITAPGTRVLSTVDSESVNVNRFIWNAKTGGYFSSGFKQIDSGNTPYPRISQLSESCFYKIPFDAFLSEYFDGTLSATDKAGFDAATAACQANEGQVLVTYFDVPAGIPDWVSRDVHNIDYATDFPTLTVSNVIGELINSSGLMLTEYNKYGFEYKSGTSMATPHVSGVAAKVWSHFPNCTGSQIRDVLNFTATDIGAEGKDHEFGHGLIDAKAAYDFIAANGCDVPESTCPKVWYENQAYTKGDQVTFNGQIFEANYWTKNDQPSENEGQYKQWKLAGNCAL</sequence>
<dbReference type="InterPro" id="IPR050131">
    <property type="entry name" value="Peptidase_S8_subtilisin-like"/>
</dbReference>
<evidence type="ECO:0000256" key="7">
    <source>
        <dbReference type="RuleBase" id="RU003355"/>
    </source>
</evidence>
<dbReference type="GO" id="GO:0004553">
    <property type="term" value="F:hydrolase activity, hydrolyzing O-glycosyl compounds"/>
    <property type="evidence" value="ECO:0007669"/>
    <property type="project" value="InterPro"/>
</dbReference>
<dbReference type="SUPFAM" id="SSF52743">
    <property type="entry name" value="Subtilisin-like"/>
    <property type="match status" value="1"/>
</dbReference>
<evidence type="ECO:0000256" key="3">
    <source>
        <dbReference type="ARBA" id="ARBA00022801"/>
    </source>
</evidence>
<dbReference type="InterPro" id="IPR023827">
    <property type="entry name" value="Peptidase_S8_Asp-AS"/>
</dbReference>
<protein>
    <recommendedName>
        <fullName evidence="9">Chitin-binding type-3 domain-containing protein</fullName>
    </recommendedName>
</protein>
<dbReference type="PANTHER" id="PTHR43806:SF11">
    <property type="entry name" value="CEREVISIN-RELATED"/>
    <property type="match status" value="1"/>
</dbReference>
<dbReference type="InterPro" id="IPR036852">
    <property type="entry name" value="Peptidase_S8/S53_dom_sf"/>
</dbReference>
<dbReference type="PROSITE" id="PS00136">
    <property type="entry name" value="SUBTILASE_ASP"/>
    <property type="match status" value="1"/>
</dbReference>
<comment type="similarity">
    <text evidence="1 6 7">Belongs to the peptidase S8 family.</text>
</comment>
<evidence type="ECO:0000313" key="11">
    <source>
        <dbReference type="Proteomes" id="UP000061457"/>
    </source>
</evidence>
<feature type="chain" id="PRO_5006600936" description="Chitin-binding type-3 domain-containing protein" evidence="8">
    <location>
        <begin position="23"/>
        <end position="612"/>
    </location>
</feature>
<dbReference type="PROSITE" id="PS51892">
    <property type="entry name" value="SUBTILASE"/>
    <property type="match status" value="1"/>
</dbReference>
<keyword evidence="2 6" id="KW-0645">Protease</keyword>
<accession>A0A0S2K0W2</accession>
<evidence type="ECO:0000256" key="8">
    <source>
        <dbReference type="SAM" id="SignalP"/>
    </source>
</evidence>
<dbReference type="SMART" id="SM00495">
    <property type="entry name" value="ChtBD3"/>
    <property type="match status" value="1"/>
</dbReference>
<dbReference type="InterPro" id="IPR000209">
    <property type="entry name" value="Peptidase_S8/S53_dom"/>
</dbReference>
<dbReference type="PATRIC" id="fig|161398.10.peg.1217"/>
<keyword evidence="4 6" id="KW-0720">Serine protease</keyword>
<dbReference type="OrthoDB" id="9814831at2"/>
<dbReference type="GO" id="GO:0005615">
    <property type="term" value="C:extracellular space"/>
    <property type="evidence" value="ECO:0007669"/>
    <property type="project" value="TreeGrafter"/>
</dbReference>
<dbReference type="KEGG" id="pphe:PP2015_1195"/>
<dbReference type="GO" id="GO:0030246">
    <property type="term" value="F:carbohydrate binding"/>
    <property type="evidence" value="ECO:0007669"/>
    <property type="project" value="InterPro"/>
</dbReference>
<dbReference type="Pfam" id="PF02839">
    <property type="entry name" value="CBM_5_12"/>
    <property type="match status" value="1"/>
</dbReference>
<name>A0A0S2K0W2_9GAMM</name>
<dbReference type="SUPFAM" id="SSF51055">
    <property type="entry name" value="Carbohydrate binding domain"/>
    <property type="match status" value="1"/>
</dbReference>
<evidence type="ECO:0000256" key="4">
    <source>
        <dbReference type="ARBA" id="ARBA00022825"/>
    </source>
</evidence>
<evidence type="ECO:0000256" key="2">
    <source>
        <dbReference type="ARBA" id="ARBA00022670"/>
    </source>
</evidence>
<gene>
    <name evidence="10" type="ORF">PP2015_1195</name>
</gene>
<dbReference type="InterPro" id="IPR023828">
    <property type="entry name" value="Peptidase_S8_Ser-AS"/>
</dbReference>
<keyword evidence="11" id="KW-1185">Reference proteome</keyword>